<dbReference type="InterPro" id="IPR000771">
    <property type="entry name" value="FBA_II"/>
</dbReference>
<organism evidence="1">
    <name type="scientific">marine metagenome</name>
    <dbReference type="NCBI Taxonomy" id="408172"/>
    <lineage>
        <taxon>unclassified sequences</taxon>
        <taxon>metagenomes</taxon>
        <taxon>ecological metagenomes</taxon>
    </lineage>
</organism>
<dbReference type="Gene3D" id="3.20.20.70">
    <property type="entry name" value="Aldolase class I"/>
    <property type="match status" value="1"/>
</dbReference>
<dbReference type="AlphaFoldDB" id="A0A381T8J2"/>
<dbReference type="Pfam" id="PF01116">
    <property type="entry name" value="F_bP_aldolase"/>
    <property type="match status" value="1"/>
</dbReference>
<dbReference type="PIRSF" id="PIRSF001359">
    <property type="entry name" value="F_bP_aldolase_II"/>
    <property type="match status" value="1"/>
</dbReference>
<dbReference type="GO" id="GO:0016832">
    <property type="term" value="F:aldehyde-lyase activity"/>
    <property type="evidence" value="ECO:0007669"/>
    <property type="project" value="InterPro"/>
</dbReference>
<dbReference type="SUPFAM" id="SSF51569">
    <property type="entry name" value="Aldolase"/>
    <property type="match status" value="1"/>
</dbReference>
<proteinExistence type="predicted"/>
<accession>A0A381T8J2</accession>
<reference evidence="1" key="1">
    <citation type="submission" date="2018-05" db="EMBL/GenBank/DDBJ databases">
        <authorList>
            <person name="Lanie J.A."/>
            <person name="Ng W.-L."/>
            <person name="Kazmierczak K.M."/>
            <person name="Andrzejewski T.M."/>
            <person name="Davidsen T.M."/>
            <person name="Wayne K.J."/>
            <person name="Tettelin H."/>
            <person name="Glass J.I."/>
            <person name="Rusch D."/>
            <person name="Podicherti R."/>
            <person name="Tsui H.-C.T."/>
            <person name="Winkler M.E."/>
        </authorList>
    </citation>
    <scope>NUCLEOTIDE SEQUENCE</scope>
</reference>
<sequence length="255" mass="28182">VVLSWEDALAYTQAADETGIPIILQAGPSCRAHIPIPILGKMFRYLAEQTKVPICCHIDHGFSLKECKEGMDNGFTSVMYDGSKLSLSKNINNTSKIAKLAKSYKISLEGEVGIVGYHNGRISEGTNLIDAKKFANESGVDAMAISVGNTHLQTSKIAKIDINKIKNIQNVTKIPLVLHGSSGISYQMRKKIASHTNVAKFNIGTELRMIAGNSLRKNINHNRKMFDRLQLIQPTIIKIKNQTKKVIRNIGIRNE</sequence>
<name>A0A381T8J2_9ZZZZ</name>
<gene>
    <name evidence="1" type="ORF">METZ01_LOCUS62957</name>
</gene>
<protein>
    <recommendedName>
        <fullName evidence="2">Fructose-bisphosphate aldolase</fullName>
    </recommendedName>
</protein>
<evidence type="ECO:0000313" key="1">
    <source>
        <dbReference type="EMBL" id="SVA10103.1"/>
    </source>
</evidence>
<dbReference type="EMBL" id="UINC01003891">
    <property type="protein sequence ID" value="SVA10103.1"/>
    <property type="molecule type" value="Genomic_DNA"/>
</dbReference>
<feature type="non-terminal residue" evidence="1">
    <location>
        <position position="1"/>
    </location>
</feature>
<dbReference type="GO" id="GO:0005975">
    <property type="term" value="P:carbohydrate metabolic process"/>
    <property type="evidence" value="ECO:0007669"/>
    <property type="project" value="InterPro"/>
</dbReference>
<dbReference type="PANTHER" id="PTHR30304">
    <property type="entry name" value="D-TAGATOSE-1,6-BISPHOSPHATE ALDOLASE"/>
    <property type="match status" value="1"/>
</dbReference>
<dbReference type="GO" id="GO:0008270">
    <property type="term" value="F:zinc ion binding"/>
    <property type="evidence" value="ECO:0007669"/>
    <property type="project" value="InterPro"/>
</dbReference>
<dbReference type="InterPro" id="IPR050246">
    <property type="entry name" value="Class_II_FBP_aldolase"/>
</dbReference>
<dbReference type="PANTHER" id="PTHR30304:SF0">
    <property type="entry name" value="D-TAGATOSE-1,6-BISPHOSPHATE ALDOLASE SUBUNIT GATY-RELATED"/>
    <property type="match status" value="1"/>
</dbReference>
<dbReference type="InterPro" id="IPR013785">
    <property type="entry name" value="Aldolase_TIM"/>
</dbReference>
<evidence type="ECO:0008006" key="2">
    <source>
        <dbReference type="Google" id="ProtNLM"/>
    </source>
</evidence>